<feature type="domain" description="Casparian strip membrane protein" evidence="9">
    <location>
        <begin position="8"/>
        <end position="144"/>
    </location>
</feature>
<keyword evidence="4 8" id="KW-1003">Cell membrane</keyword>
<name>A0A438JXQ8_VITVI</name>
<evidence type="ECO:0000256" key="5">
    <source>
        <dbReference type="ARBA" id="ARBA00022692"/>
    </source>
</evidence>
<dbReference type="InterPro" id="IPR045009">
    <property type="entry name" value="CASPL-5"/>
</dbReference>
<evidence type="ECO:0000256" key="8">
    <source>
        <dbReference type="RuleBase" id="RU361233"/>
    </source>
</evidence>
<dbReference type="InterPro" id="IPR006702">
    <property type="entry name" value="CASP_dom"/>
</dbReference>
<keyword evidence="6 8" id="KW-1133">Transmembrane helix</keyword>
<organism evidence="10 11">
    <name type="scientific">Vitis vinifera</name>
    <name type="common">Grape</name>
    <dbReference type="NCBI Taxonomy" id="29760"/>
    <lineage>
        <taxon>Eukaryota</taxon>
        <taxon>Viridiplantae</taxon>
        <taxon>Streptophyta</taxon>
        <taxon>Embryophyta</taxon>
        <taxon>Tracheophyta</taxon>
        <taxon>Spermatophyta</taxon>
        <taxon>Magnoliopsida</taxon>
        <taxon>eudicotyledons</taxon>
        <taxon>Gunneridae</taxon>
        <taxon>Pentapetalae</taxon>
        <taxon>rosids</taxon>
        <taxon>Vitales</taxon>
        <taxon>Vitaceae</taxon>
        <taxon>Viteae</taxon>
        <taxon>Vitis</taxon>
    </lineage>
</organism>
<accession>A0A438JXQ8</accession>
<keyword evidence="7 8" id="KW-0472">Membrane</keyword>
<dbReference type="GO" id="GO:0005886">
    <property type="term" value="C:plasma membrane"/>
    <property type="evidence" value="ECO:0007669"/>
    <property type="project" value="UniProtKB-SubCell"/>
</dbReference>
<comment type="subunit">
    <text evidence="3 8">Homodimer and heterodimers.</text>
</comment>
<evidence type="ECO:0000256" key="2">
    <source>
        <dbReference type="ARBA" id="ARBA00007651"/>
    </source>
</evidence>
<evidence type="ECO:0000313" key="11">
    <source>
        <dbReference type="Proteomes" id="UP000288805"/>
    </source>
</evidence>
<feature type="transmembrane region" description="Helical" evidence="8">
    <location>
        <begin position="88"/>
        <end position="115"/>
    </location>
</feature>
<evidence type="ECO:0000256" key="3">
    <source>
        <dbReference type="ARBA" id="ARBA00011489"/>
    </source>
</evidence>
<evidence type="ECO:0000256" key="7">
    <source>
        <dbReference type="ARBA" id="ARBA00023136"/>
    </source>
</evidence>
<evidence type="ECO:0000313" key="10">
    <source>
        <dbReference type="EMBL" id="RVX13737.1"/>
    </source>
</evidence>
<gene>
    <name evidence="10" type="primary">VvCHDp000404_4</name>
    <name evidence="10" type="ORF">CK203_010107</name>
</gene>
<comment type="caution">
    <text evidence="10">The sequence shown here is derived from an EMBL/GenBank/DDBJ whole genome shotgun (WGS) entry which is preliminary data.</text>
</comment>
<keyword evidence="5 8" id="KW-0812">Transmembrane</keyword>
<evidence type="ECO:0000256" key="6">
    <source>
        <dbReference type="ARBA" id="ARBA00022989"/>
    </source>
</evidence>
<dbReference type="PANTHER" id="PTHR32021">
    <property type="entry name" value="CASP-LIKE PROTEIN 5B3"/>
    <property type="match status" value="1"/>
</dbReference>
<protein>
    <recommendedName>
        <fullName evidence="8">CASP-like protein</fullName>
    </recommendedName>
</protein>
<evidence type="ECO:0000256" key="1">
    <source>
        <dbReference type="ARBA" id="ARBA00004651"/>
    </source>
</evidence>
<dbReference type="Proteomes" id="UP000288805">
    <property type="component" value="Unassembled WGS sequence"/>
</dbReference>
<comment type="similarity">
    <text evidence="2 8">Belongs to the Casparian strip membrane proteins (CASP) family.</text>
</comment>
<reference evidence="10 11" key="1">
    <citation type="journal article" date="2018" name="PLoS Genet.">
        <title>Population sequencing reveals clonal diversity and ancestral inbreeding in the grapevine cultivar Chardonnay.</title>
        <authorList>
            <person name="Roach M.J."/>
            <person name="Johnson D.L."/>
            <person name="Bohlmann J."/>
            <person name="van Vuuren H.J."/>
            <person name="Jones S.J."/>
            <person name="Pretorius I.S."/>
            <person name="Schmidt S.A."/>
            <person name="Borneman A.R."/>
        </authorList>
    </citation>
    <scope>NUCLEOTIDE SEQUENCE [LARGE SCALE GENOMIC DNA]</scope>
    <source>
        <strain evidence="11">cv. Chardonnay</strain>
        <tissue evidence="10">Leaf</tissue>
    </source>
</reference>
<dbReference type="PANTHER" id="PTHR32021:SF50">
    <property type="entry name" value="CASP-LIKE PROTEIN"/>
    <property type="match status" value="1"/>
</dbReference>
<dbReference type="Pfam" id="PF04535">
    <property type="entry name" value="CASP_dom"/>
    <property type="match status" value="1"/>
</dbReference>
<comment type="caution">
    <text evidence="8">Lacks conserved residue(s) required for the propagation of feature annotation.</text>
</comment>
<proteinExistence type="inferred from homology"/>
<sequence>MNMLFGGPGSMSGFVLRLGQCLFAASSIGMMVFASEVPINRTFWKRNPPSRLSARSSVFKSANRVVSCSHIMLKAIILHHCSYITGLILFFFFFGFSYLIASMGLQILWSFALACVDMQALRLRRNLQHPVLLSLFVVGDWVTFFF</sequence>
<comment type="subcellular location">
    <subcellularLocation>
        <location evidence="1 8">Cell membrane</location>
        <topology evidence="1 8">Multi-pass membrane protein</topology>
    </subcellularLocation>
</comment>
<dbReference type="AlphaFoldDB" id="A0A438JXQ8"/>
<dbReference type="EMBL" id="QGNW01000023">
    <property type="protein sequence ID" value="RVX13737.1"/>
    <property type="molecule type" value="Genomic_DNA"/>
</dbReference>
<evidence type="ECO:0000259" key="9">
    <source>
        <dbReference type="Pfam" id="PF04535"/>
    </source>
</evidence>
<evidence type="ECO:0000256" key="4">
    <source>
        <dbReference type="ARBA" id="ARBA00022475"/>
    </source>
</evidence>